<reference evidence="1" key="1">
    <citation type="submission" date="2017-12" db="EMBL/GenBank/DDBJ databases">
        <title>Gene loss provides genomic basis for host adaptation in cereal stripe rust fungi.</title>
        <authorList>
            <person name="Xia C."/>
        </authorList>
    </citation>
    <scope>NUCLEOTIDE SEQUENCE [LARGE SCALE GENOMIC DNA]</scope>
    <source>
        <strain evidence="1">93-210</strain>
    </source>
</reference>
<dbReference type="Proteomes" id="UP000239156">
    <property type="component" value="Unassembled WGS sequence"/>
</dbReference>
<dbReference type="EMBL" id="PKSL01000078">
    <property type="protein sequence ID" value="POW07100.1"/>
    <property type="molecule type" value="Genomic_DNA"/>
</dbReference>
<dbReference type="AlphaFoldDB" id="A0A2S4VCD5"/>
<organism evidence="1 2">
    <name type="scientific">Puccinia striiformis</name>
    <dbReference type="NCBI Taxonomy" id="27350"/>
    <lineage>
        <taxon>Eukaryota</taxon>
        <taxon>Fungi</taxon>
        <taxon>Dikarya</taxon>
        <taxon>Basidiomycota</taxon>
        <taxon>Pucciniomycotina</taxon>
        <taxon>Pucciniomycetes</taxon>
        <taxon>Pucciniales</taxon>
        <taxon>Pucciniaceae</taxon>
        <taxon>Puccinia</taxon>
    </lineage>
</organism>
<comment type="caution">
    <text evidence="1">The sequence shown here is derived from an EMBL/GenBank/DDBJ whole genome shotgun (WGS) entry which is preliminary data.</text>
</comment>
<evidence type="ECO:0000313" key="2">
    <source>
        <dbReference type="Proteomes" id="UP000239156"/>
    </source>
</evidence>
<gene>
    <name evidence="1" type="ORF">PSTT_08494</name>
</gene>
<sequence length="246" mass="27957">MDTIRKAHQTDSTREPQSICGFRWWAGSRTTTASPAGLRLSSQSQSSVGLSLSTRPVFPSSLRVPHQPPDRIEAALKQVIEIGAILEELKPARTPVWERTREISPPGIETDLTSHRRESVEHKITKLFGILPLLFDSYRPTISVPETRIPYHISSNMFSSTQPAGFQMLYKVLTAASPHEHIPGPIFNPQLAHRLVRSFEETLAILQDFLGEDSKPEDTNCPRREWFQLWNDQFNPAVHLHTRYTD</sequence>
<proteinExistence type="predicted"/>
<accession>A0A2S4VCD5</accession>
<keyword evidence="2" id="KW-1185">Reference proteome</keyword>
<evidence type="ECO:0000313" key="1">
    <source>
        <dbReference type="EMBL" id="POW07100.1"/>
    </source>
</evidence>
<dbReference type="VEuPathDB" id="FungiDB:PSTT_08494"/>
<name>A0A2S4VCD5_9BASI</name>
<protein>
    <submittedName>
        <fullName evidence="1">Uncharacterized protein</fullName>
    </submittedName>
</protein>